<gene>
    <name evidence="1" type="ORF">UCREL1_4742</name>
</gene>
<name>M7TNH0_EUTLA</name>
<sequence length="99" mass="11220">MPQILKIWNKEGEKMNCMVEGASTGNNEITQSQASETMARFLRASNPGLGVIRCRCCQRGFPPTQTYARSGFYNCNLGAQKLELKFFARCRSYISNGRW</sequence>
<dbReference type="Proteomes" id="UP000012174">
    <property type="component" value="Unassembled WGS sequence"/>
</dbReference>
<accession>M7TNH0</accession>
<dbReference type="AlphaFoldDB" id="M7TNH0"/>
<reference evidence="2" key="1">
    <citation type="journal article" date="2013" name="Genome Announc.">
        <title>Draft genome sequence of the grapevine dieback fungus Eutypa lata UCR-EL1.</title>
        <authorList>
            <person name="Blanco-Ulate B."/>
            <person name="Rolshausen P.E."/>
            <person name="Cantu D."/>
        </authorList>
    </citation>
    <scope>NUCLEOTIDE SEQUENCE [LARGE SCALE GENOMIC DNA]</scope>
    <source>
        <strain evidence="2">UCR-EL1</strain>
    </source>
</reference>
<protein>
    <submittedName>
        <fullName evidence="1">Uncharacterized protein</fullName>
    </submittedName>
</protein>
<organism evidence="1 2">
    <name type="scientific">Eutypa lata (strain UCR-EL1)</name>
    <name type="common">Grapevine dieback disease fungus</name>
    <name type="synonym">Eutypa armeniacae</name>
    <dbReference type="NCBI Taxonomy" id="1287681"/>
    <lineage>
        <taxon>Eukaryota</taxon>
        <taxon>Fungi</taxon>
        <taxon>Dikarya</taxon>
        <taxon>Ascomycota</taxon>
        <taxon>Pezizomycotina</taxon>
        <taxon>Sordariomycetes</taxon>
        <taxon>Xylariomycetidae</taxon>
        <taxon>Xylariales</taxon>
        <taxon>Diatrypaceae</taxon>
        <taxon>Eutypa</taxon>
    </lineage>
</organism>
<evidence type="ECO:0000313" key="1">
    <source>
        <dbReference type="EMBL" id="EMR68250.1"/>
    </source>
</evidence>
<keyword evidence="2" id="KW-1185">Reference proteome</keyword>
<dbReference type="KEGG" id="ela:UCREL1_4742"/>
<dbReference type="HOGENOM" id="CLU_2320376_0_0_1"/>
<evidence type="ECO:0000313" key="2">
    <source>
        <dbReference type="Proteomes" id="UP000012174"/>
    </source>
</evidence>
<proteinExistence type="predicted"/>
<dbReference type="EMBL" id="KB706276">
    <property type="protein sequence ID" value="EMR68250.1"/>
    <property type="molecule type" value="Genomic_DNA"/>
</dbReference>